<accession>A0A161M416</accession>
<protein>
    <submittedName>
        <fullName evidence="1">Dna topoisomerase 3-alpha</fullName>
    </submittedName>
</protein>
<dbReference type="AlphaFoldDB" id="A0A161M416"/>
<keyword evidence="1" id="KW-0413">Isomerase</keyword>
<dbReference type="EMBL" id="GEMB01005259">
    <property type="protein sequence ID" value="JAR98056.1"/>
    <property type="molecule type" value="Transcribed_RNA"/>
</dbReference>
<name>A0A161M416_TRIIF</name>
<feature type="non-terminal residue" evidence="1">
    <location>
        <position position="170"/>
    </location>
</feature>
<dbReference type="Gene3D" id="3.30.65.10">
    <property type="entry name" value="Bacterial Topoisomerase I, domain 1"/>
    <property type="match status" value="1"/>
</dbReference>
<reference evidence="1" key="1">
    <citation type="submission" date="2016-04" db="EMBL/GenBank/DDBJ databases">
        <authorList>
            <person name="Calderon-Fernandez G.M.Sr."/>
        </authorList>
    </citation>
    <scope>NUCLEOTIDE SEQUENCE</scope>
    <source>
        <strain evidence="1">Int1</strain>
        <tissue evidence="1">Integument</tissue>
    </source>
</reference>
<feature type="non-terminal residue" evidence="1">
    <location>
        <position position="1"/>
    </location>
</feature>
<reference evidence="1" key="2">
    <citation type="journal article" date="2017" name="J. Med. Entomol.">
        <title>Transcriptome Analysis of the Triatoma infestans (Hemiptera: Reduviidae) Integument.</title>
        <authorList>
            <person name="Calderon-Fernandez G.M."/>
            <person name="Moriconi D.E."/>
            <person name="Dulbecco A.B."/>
            <person name="Juarez M.P."/>
        </authorList>
    </citation>
    <scope>NUCLEOTIDE SEQUENCE</scope>
    <source>
        <strain evidence="1">Int1</strain>
        <tissue evidence="1">Integument</tissue>
    </source>
</reference>
<sequence>DEAIGKYIQATALPLNPENDPLNIRSQQAERIFPCKLCGLNMILKFNQTSKYISCSGFPNCKAAIWLPNKVLEVKISDETCGNCGPSVRKLEFKFTRGSMLPYYPDVYVGCINGCDRDFIEMLDIRFPKLANYSGYSTQQNTANSTNNEQTFSVNIPSQRTSSFTISSST</sequence>
<organism evidence="1">
    <name type="scientific">Triatoma infestans</name>
    <name type="common">Assassin bug</name>
    <dbReference type="NCBI Taxonomy" id="30076"/>
    <lineage>
        <taxon>Eukaryota</taxon>
        <taxon>Metazoa</taxon>
        <taxon>Ecdysozoa</taxon>
        <taxon>Arthropoda</taxon>
        <taxon>Hexapoda</taxon>
        <taxon>Insecta</taxon>
        <taxon>Pterygota</taxon>
        <taxon>Neoptera</taxon>
        <taxon>Paraneoptera</taxon>
        <taxon>Hemiptera</taxon>
        <taxon>Heteroptera</taxon>
        <taxon>Panheteroptera</taxon>
        <taxon>Cimicomorpha</taxon>
        <taxon>Reduviidae</taxon>
        <taxon>Triatominae</taxon>
        <taxon>Triatoma</taxon>
    </lineage>
</organism>
<evidence type="ECO:0000313" key="1">
    <source>
        <dbReference type="EMBL" id="JAR98056.1"/>
    </source>
</evidence>
<dbReference type="GO" id="GO:0016853">
    <property type="term" value="F:isomerase activity"/>
    <property type="evidence" value="ECO:0007669"/>
    <property type="project" value="UniProtKB-KW"/>
</dbReference>
<proteinExistence type="predicted"/>